<dbReference type="AlphaFoldDB" id="A0A250E791"/>
<dbReference type="Proteomes" id="UP000242855">
    <property type="component" value="Chromosome"/>
</dbReference>
<reference evidence="1 2" key="1">
    <citation type="journal article" date="2017" name="Genome Announc.">
        <title>Twelve Complete Reference Genomes of Clinical Isolates in the Capnocytophaga Genus.</title>
        <authorList>
            <person name="Villarma A."/>
            <person name="Gulvik C.A."/>
            <person name="Rowe L.A."/>
            <person name="Sheth M."/>
            <person name="Juieng P."/>
            <person name="Nicholson A.C."/>
            <person name="Loparev V.N."/>
            <person name="McQuiston J.R."/>
        </authorList>
    </citation>
    <scope>NUCLEOTIDE SEQUENCE [LARGE SCALE GENOMIC DNA]</scope>
    <source>
        <strain evidence="1 2">G7591</strain>
    </source>
</reference>
<gene>
    <name evidence="1" type="ORF">CGC48_09450</name>
</gene>
<name>A0A250E791_9FLAO</name>
<protein>
    <submittedName>
        <fullName evidence="1">Uncharacterized protein</fullName>
    </submittedName>
</protein>
<sequence>MKLYKYILSGIYFFASLKNMKFWLQGGKNMEKKDTDIFCNFHKISILLCILAQQSTAYTLNSITLVFVARRILLKIRNNSILGGCCF</sequence>
<proteinExistence type="predicted"/>
<evidence type="ECO:0000313" key="2">
    <source>
        <dbReference type="Proteomes" id="UP000242855"/>
    </source>
</evidence>
<dbReference type="KEGG" id="ccyn:CGC48_09450"/>
<organism evidence="1 2">
    <name type="scientific">Capnocytophaga cynodegmi</name>
    <dbReference type="NCBI Taxonomy" id="28189"/>
    <lineage>
        <taxon>Bacteria</taxon>
        <taxon>Pseudomonadati</taxon>
        <taxon>Bacteroidota</taxon>
        <taxon>Flavobacteriia</taxon>
        <taxon>Flavobacteriales</taxon>
        <taxon>Flavobacteriaceae</taxon>
        <taxon>Capnocytophaga</taxon>
    </lineage>
</organism>
<accession>A0A250E791</accession>
<evidence type="ECO:0000313" key="1">
    <source>
        <dbReference type="EMBL" id="ATA68824.1"/>
    </source>
</evidence>
<dbReference type="EMBL" id="CP022378">
    <property type="protein sequence ID" value="ATA68824.1"/>
    <property type="molecule type" value="Genomic_DNA"/>
</dbReference>